<evidence type="ECO:0000256" key="1">
    <source>
        <dbReference type="ARBA" id="ARBA00022723"/>
    </source>
</evidence>
<dbReference type="SUPFAM" id="SSF57850">
    <property type="entry name" value="RING/U-box"/>
    <property type="match status" value="1"/>
</dbReference>
<evidence type="ECO:0000256" key="3">
    <source>
        <dbReference type="ARBA" id="ARBA00022833"/>
    </source>
</evidence>
<comment type="caution">
    <text evidence="8">The sequence shown here is derived from an EMBL/GenBank/DDBJ whole genome shotgun (WGS) entry which is preliminary data.</text>
</comment>
<dbReference type="InterPro" id="IPR001841">
    <property type="entry name" value="Znf_RING"/>
</dbReference>
<dbReference type="InterPro" id="IPR058746">
    <property type="entry name" value="Znf_RING-type_Topors"/>
</dbReference>
<keyword evidence="3" id="KW-0862">Zinc</keyword>
<evidence type="ECO:0000256" key="4">
    <source>
        <dbReference type="PROSITE-ProRule" id="PRU00175"/>
    </source>
</evidence>
<feature type="compositionally biased region" description="Low complexity" evidence="6">
    <location>
        <begin position="240"/>
        <end position="267"/>
    </location>
</feature>
<dbReference type="PROSITE" id="PS50089">
    <property type="entry name" value="ZF_RING_2"/>
    <property type="match status" value="1"/>
</dbReference>
<name>A0A836KIS9_LEIEN</name>
<dbReference type="PANTHER" id="PTHR47177:SF3">
    <property type="entry name" value="F18C1.6 PROTEIN"/>
    <property type="match status" value="1"/>
</dbReference>
<dbReference type="Proteomes" id="UP000674179">
    <property type="component" value="Chromosome 27"/>
</dbReference>
<dbReference type="Pfam" id="PF13639">
    <property type="entry name" value="zf-RING_2"/>
    <property type="match status" value="1"/>
</dbReference>
<keyword evidence="5" id="KW-0175">Coiled coil</keyword>
<dbReference type="KEGG" id="lenr:94170761"/>
<keyword evidence="1" id="KW-0479">Metal-binding</keyword>
<dbReference type="SMART" id="SM00249">
    <property type="entry name" value="PHD"/>
    <property type="match status" value="1"/>
</dbReference>
<dbReference type="SUPFAM" id="SSF57903">
    <property type="entry name" value="FYVE/PHD zinc finger"/>
    <property type="match status" value="1"/>
</dbReference>
<dbReference type="AlphaFoldDB" id="A0A836KIS9"/>
<dbReference type="InterPro" id="IPR001965">
    <property type="entry name" value="Znf_PHD"/>
</dbReference>
<organism evidence="8 9">
    <name type="scientific">Leishmania enriettii</name>
    <dbReference type="NCBI Taxonomy" id="5663"/>
    <lineage>
        <taxon>Eukaryota</taxon>
        <taxon>Discoba</taxon>
        <taxon>Euglenozoa</taxon>
        <taxon>Kinetoplastea</taxon>
        <taxon>Metakinetoplastina</taxon>
        <taxon>Trypanosomatida</taxon>
        <taxon>Trypanosomatidae</taxon>
        <taxon>Leishmaniinae</taxon>
        <taxon>Leishmania</taxon>
    </lineage>
</organism>
<feature type="domain" description="RING-type" evidence="7">
    <location>
        <begin position="61"/>
        <end position="104"/>
    </location>
</feature>
<sequence>MALLRKCDESDGTELVGSSSASEVTGVKMEAAEPRPFTASLTPETAPVTAVDSTAVYENICGICFTDVHPIDNPRGRLNSCGHLFCSYCIKEWAKNTNVCPNCKARFTRIYTFHADSGKEEETKVRKRNYIAWETSYYDDGEGDDAVSEEVLPSSVVCDVCQKPHNAARMIFCDRRQCVFAAHLDCLSLEERPVTFLCTVCTKLREKEEDDHVPLADCLSAAALDAAAAAPETPAPPTPVSAEQESAPAPVRRRTAAPAAAAPAVATQTRHPVGLTATGDGDRSSEVPTGASSLLPPPSLAAAVPMRHVPRGTSHATLTHRDFSQGTSSSPSPSTGLPPVLRESSTASRAPVDFSKSHLHLMGHATTASRRRSRGAPSTTRTMAASEADDDYYFLAPTSHAVAARIELSRVRQARAAEAQTRRQRERAKAERLQEAYSVQHRDLVLGDIRKRAHRTSADEVTAELESAAEELRDPQQRRLIEERMVRKWAADMLPVLRRRRYVEGDTATTESDLWAQATAQARIMVREKLEAKCESLRRRREQLVRAQAQREAAALGKLARIIAQHRERSRRVTK</sequence>
<feature type="coiled-coil region" evidence="5">
    <location>
        <begin position="411"/>
        <end position="471"/>
    </location>
</feature>
<evidence type="ECO:0000256" key="6">
    <source>
        <dbReference type="SAM" id="MobiDB-lite"/>
    </source>
</evidence>
<dbReference type="CDD" id="cd16574">
    <property type="entry name" value="RING-HC_Topors"/>
    <property type="match status" value="1"/>
</dbReference>
<dbReference type="PROSITE" id="PS00518">
    <property type="entry name" value="ZF_RING_1"/>
    <property type="match status" value="1"/>
</dbReference>
<keyword evidence="2 4" id="KW-0863">Zinc-finger</keyword>
<evidence type="ECO:0000256" key="5">
    <source>
        <dbReference type="SAM" id="Coils"/>
    </source>
</evidence>
<proteinExistence type="predicted"/>
<evidence type="ECO:0000256" key="2">
    <source>
        <dbReference type="ARBA" id="ARBA00022771"/>
    </source>
</evidence>
<dbReference type="InterPro" id="IPR017907">
    <property type="entry name" value="Znf_RING_CS"/>
</dbReference>
<dbReference type="EMBL" id="JAFHKP010000027">
    <property type="protein sequence ID" value="KAG5475806.1"/>
    <property type="molecule type" value="Genomic_DNA"/>
</dbReference>
<feature type="region of interest" description="Disordered" evidence="6">
    <location>
        <begin position="7"/>
        <end position="27"/>
    </location>
</feature>
<dbReference type="Gene3D" id="3.30.40.10">
    <property type="entry name" value="Zinc/RING finger domain, C3HC4 (zinc finger)"/>
    <property type="match status" value="2"/>
</dbReference>
<accession>A0A836KIS9</accession>
<keyword evidence="9" id="KW-1185">Reference proteome</keyword>
<feature type="compositionally biased region" description="Low complexity" evidence="6">
    <location>
        <begin position="324"/>
        <end position="339"/>
    </location>
</feature>
<evidence type="ECO:0000259" key="7">
    <source>
        <dbReference type="PROSITE" id="PS50089"/>
    </source>
</evidence>
<dbReference type="PANTHER" id="PTHR47177">
    <property type="entry name" value="F18C1.6 PROTEIN"/>
    <property type="match status" value="1"/>
</dbReference>
<feature type="region of interest" description="Disordered" evidence="6">
    <location>
        <begin position="229"/>
        <end position="299"/>
    </location>
</feature>
<dbReference type="GeneID" id="94170761"/>
<dbReference type="InterPro" id="IPR013083">
    <property type="entry name" value="Znf_RING/FYVE/PHD"/>
</dbReference>
<evidence type="ECO:0000313" key="8">
    <source>
        <dbReference type="EMBL" id="KAG5475806.1"/>
    </source>
</evidence>
<reference evidence="8 9" key="1">
    <citation type="submission" date="2021-02" db="EMBL/GenBank/DDBJ databases">
        <title>Leishmania (Mundinia) enrietti genome sequencing and assembly.</title>
        <authorList>
            <person name="Almutairi H."/>
            <person name="Gatherer D."/>
        </authorList>
    </citation>
    <scope>NUCLEOTIDE SEQUENCE [LARGE SCALE GENOMIC DNA]</scope>
    <source>
        <strain evidence="8">CUR178</strain>
    </source>
</reference>
<dbReference type="InterPro" id="IPR011011">
    <property type="entry name" value="Znf_FYVE_PHD"/>
</dbReference>
<protein>
    <recommendedName>
        <fullName evidence="7">RING-type domain-containing protein</fullName>
    </recommendedName>
</protein>
<gene>
    <name evidence="8" type="ORF">CUR178_03519</name>
</gene>
<dbReference type="OrthoDB" id="1935339at2759"/>
<dbReference type="SMART" id="SM00184">
    <property type="entry name" value="RING"/>
    <property type="match status" value="1"/>
</dbReference>
<evidence type="ECO:0000313" key="9">
    <source>
        <dbReference type="Proteomes" id="UP000674179"/>
    </source>
</evidence>
<dbReference type="GO" id="GO:0008270">
    <property type="term" value="F:zinc ion binding"/>
    <property type="evidence" value="ECO:0007669"/>
    <property type="project" value="UniProtKB-KW"/>
</dbReference>
<feature type="region of interest" description="Disordered" evidence="6">
    <location>
        <begin position="321"/>
        <end position="384"/>
    </location>
</feature>
<dbReference type="RefSeq" id="XP_067691817.1">
    <property type="nucleotide sequence ID" value="XM_067835251.1"/>
</dbReference>